<keyword evidence="1" id="KW-0472">Membrane</keyword>
<feature type="domain" description="Acyltransferase 3" evidence="2">
    <location>
        <begin position="6"/>
        <end position="313"/>
    </location>
</feature>
<dbReference type="Pfam" id="PF01757">
    <property type="entry name" value="Acyl_transf_3"/>
    <property type="match status" value="1"/>
</dbReference>
<organism evidence="3 4">
    <name type="scientific">Weissella ceti</name>
    <dbReference type="NCBI Taxonomy" id="759620"/>
    <lineage>
        <taxon>Bacteria</taxon>
        <taxon>Bacillati</taxon>
        <taxon>Bacillota</taxon>
        <taxon>Bacilli</taxon>
        <taxon>Lactobacillales</taxon>
        <taxon>Lactobacillaceae</taxon>
        <taxon>Weissella</taxon>
    </lineage>
</organism>
<feature type="transmembrane region" description="Helical" evidence="1">
    <location>
        <begin position="202"/>
        <end position="219"/>
    </location>
</feature>
<reference evidence="4" key="2">
    <citation type="submission" date="2014-08" db="EMBL/GenBank/DDBJ databases">
        <title>Complete genome of Weissella ceti strain WS74 isolated from diseased rainbow trout in Brazil.</title>
        <authorList>
            <person name="Figueiredo H.C.P."/>
            <person name="Leal C.A.G."/>
            <person name="Pereira F.L."/>
            <person name="Soares S.C."/>
            <person name="Dorella F.A."/>
            <person name="Carvalho A.F."/>
            <person name="Azevedo V.A.C."/>
        </authorList>
    </citation>
    <scope>NUCLEOTIDE SEQUENCE [LARGE SCALE GENOMIC DNA]</scope>
    <source>
        <strain evidence="4">WS74</strain>
    </source>
</reference>
<dbReference type="PATRIC" id="fig|759620.7.peg.1069"/>
<evidence type="ECO:0000259" key="2">
    <source>
        <dbReference type="Pfam" id="PF01757"/>
    </source>
</evidence>
<keyword evidence="1" id="KW-1133">Transmembrane helix</keyword>
<evidence type="ECO:0000256" key="1">
    <source>
        <dbReference type="SAM" id="Phobius"/>
    </source>
</evidence>
<dbReference type="InterPro" id="IPR002656">
    <property type="entry name" value="Acyl_transf_3_dom"/>
</dbReference>
<dbReference type="EMBL" id="CP009223">
    <property type="protein sequence ID" value="AIM63364.1"/>
    <property type="molecule type" value="Genomic_DNA"/>
</dbReference>
<sequence>MGQRVTWIDLAKGLTILLVVLGHVIIGLFDSHVYSGTLQSQLLVWVQAIYLFHMPVFFALSGYFFTACQSPADFLTRIKKRSISIGIPYVAFSLILLIMFQIGGNAVRLSTDWKALFNIWQQPIGPLWFLYVLFGVIVANSALSLVVKDIRIHLGIALTLAVIANFWIIPIYAMQRILVWSPFFLLGAYFRKYPIKGSWQHFGILAGIYLTYLVIWQFTNPTTRVSYNAPGLTGLLMIIAVVLAFMLFPQLSQKTQLGDRFNAIGQQSLGIYLLHVPLVSVTRIVLFHFGYQNVLIHVIIGFIVGWFGSLLILKYMPLIDYVLYPLNFIPKKKKVSIHD</sequence>
<dbReference type="STRING" id="759620.WS105_1108"/>
<gene>
    <name evidence="3" type="ORF">WS74_1113</name>
</gene>
<feature type="transmembrane region" description="Helical" evidence="1">
    <location>
        <begin position="269"/>
        <end position="289"/>
    </location>
</feature>
<feature type="transmembrane region" description="Helical" evidence="1">
    <location>
        <begin position="86"/>
        <end position="104"/>
    </location>
</feature>
<dbReference type="KEGG" id="wct:WS74_1113"/>
<protein>
    <submittedName>
        <fullName evidence="3">Putative acetyl transferase</fullName>
    </submittedName>
</protein>
<evidence type="ECO:0000313" key="3">
    <source>
        <dbReference type="EMBL" id="AIM63364.1"/>
    </source>
</evidence>
<dbReference type="KEGG" id="wce:WS08_1045"/>
<dbReference type="GO" id="GO:0016747">
    <property type="term" value="F:acyltransferase activity, transferring groups other than amino-acyl groups"/>
    <property type="evidence" value="ECO:0007669"/>
    <property type="project" value="InterPro"/>
</dbReference>
<keyword evidence="3" id="KW-0808">Transferase</keyword>
<feature type="transmembrane region" description="Helical" evidence="1">
    <location>
        <begin position="12"/>
        <end position="30"/>
    </location>
</feature>
<dbReference type="KEGG" id="wci:WS105_1108"/>
<dbReference type="Proteomes" id="UP000029079">
    <property type="component" value="Chromosome"/>
</dbReference>
<dbReference type="RefSeq" id="WP_009764989.1">
    <property type="nucleotide sequence ID" value="NZ_CP009223.1"/>
</dbReference>
<dbReference type="InterPro" id="IPR052734">
    <property type="entry name" value="Nod_factor_acetyltransferase"/>
</dbReference>
<dbReference type="PANTHER" id="PTHR37312:SF1">
    <property type="entry name" value="MEMBRANE-BOUND ACYLTRANSFERASE YKRP-RELATED"/>
    <property type="match status" value="1"/>
</dbReference>
<proteinExistence type="predicted"/>
<dbReference type="AlphaFoldDB" id="A0A075TWR2"/>
<accession>A0A075TWR2</accession>
<reference evidence="3 4" key="1">
    <citation type="journal article" date="2014" name="Genome Announc.">
        <title>Complete Genome Sequences of Fish Pathogenic Weissella ceti Strains WS74 and WS105.</title>
        <authorList>
            <person name="Figueiredo H.C."/>
            <person name="Leal C.A."/>
            <person name="Dorella F.A."/>
            <person name="Carvalho A.F."/>
            <person name="Soares S.C."/>
            <person name="Pereira F.L."/>
            <person name="Azevedo V.A."/>
        </authorList>
    </citation>
    <scope>NUCLEOTIDE SEQUENCE [LARGE SCALE GENOMIC DNA]</scope>
    <source>
        <strain evidence="3 4">WS74</strain>
    </source>
</reference>
<dbReference type="PANTHER" id="PTHR37312">
    <property type="entry name" value="MEMBRANE-BOUND ACYLTRANSFERASE YKRP-RELATED"/>
    <property type="match status" value="1"/>
</dbReference>
<feature type="transmembrane region" description="Helical" evidence="1">
    <location>
        <begin position="150"/>
        <end position="168"/>
    </location>
</feature>
<dbReference type="OrthoDB" id="6623990at2"/>
<feature type="transmembrane region" description="Helical" evidence="1">
    <location>
        <begin position="231"/>
        <end position="248"/>
    </location>
</feature>
<feature type="transmembrane region" description="Helical" evidence="1">
    <location>
        <begin position="295"/>
        <end position="313"/>
    </location>
</feature>
<name>A0A075TWR2_9LACO</name>
<feature type="transmembrane region" description="Helical" evidence="1">
    <location>
        <begin position="42"/>
        <end position="65"/>
    </location>
</feature>
<keyword evidence="4" id="KW-1185">Reference proteome</keyword>
<evidence type="ECO:0000313" key="4">
    <source>
        <dbReference type="Proteomes" id="UP000029079"/>
    </source>
</evidence>
<keyword evidence="1" id="KW-0812">Transmembrane</keyword>
<feature type="transmembrane region" description="Helical" evidence="1">
    <location>
        <begin position="124"/>
        <end position="143"/>
    </location>
</feature>